<comment type="caution">
    <text evidence="1">The sequence shown here is derived from an EMBL/GenBank/DDBJ whole genome shotgun (WGS) entry which is preliminary data.</text>
</comment>
<proteinExistence type="predicted"/>
<reference evidence="1" key="1">
    <citation type="submission" date="2019-08" db="EMBL/GenBank/DDBJ databases">
        <authorList>
            <person name="Kucharzyk K."/>
            <person name="Murdoch R.W."/>
            <person name="Higgins S."/>
            <person name="Loffler F."/>
        </authorList>
    </citation>
    <scope>NUCLEOTIDE SEQUENCE</scope>
</reference>
<protein>
    <submittedName>
        <fullName evidence="1">Uncharacterized protein</fullName>
    </submittedName>
</protein>
<dbReference type="EMBL" id="VSSQ01018784">
    <property type="protein sequence ID" value="MPM62278.1"/>
    <property type="molecule type" value="Genomic_DNA"/>
</dbReference>
<name>A0A645BB45_9ZZZZ</name>
<dbReference type="AlphaFoldDB" id="A0A645BB45"/>
<gene>
    <name evidence="1" type="ORF">SDC9_109144</name>
</gene>
<evidence type="ECO:0000313" key="1">
    <source>
        <dbReference type="EMBL" id="MPM62278.1"/>
    </source>
</evidence>
<sequence>MVILLCIDMSPVVIVVGTGPGLVQQLKLKQTFEILFDQKKTYDLLQFSNITRAISRDSSADRR</sequence>
<organism evidence="1">
    <name type="scientific">bioreactor metagenome</name>
    <dbReference type="NCBI Taxonomy" id="1076179"/>
    <lineage>
        <taxon>unclassified sequences</taxon>
        <taxon>metagenomes</taxon>
        <taxon>ecological metagenomes</taxon>
    </lineage>
</organism>
<accession>A0A645BB45</accession>